<dbReference type="InterPro" id="IPR032675">
    <property type="entry name" value="LRR_dom_sf"/>
</dbReference>
<dbReference type="Gene3D" id="1.20.1280.50">
    <property type="match status" value="1"/>
</dbReference>
<dbReference type="AlphaFoldDB" id="A0A0C3NWU4"/>
<feature type="domain" description="F-box" evidence="2">
    <location>
        <begin position="72"/>
        <end position="119"/>
    </location>
</feature>
<dbReference type="InterPro" id="IPR036047">
    <property type="entry name" value="F-box-like_dom_sf"/>
</dbReference>
<dbReference type="Gene3D" id="3.80.10.10">
    <property type="entry name" value="Ribonuclease Inhibitor"/>
    <property type="match status" value="1"/>
</dbReference>
<dbReference type="PANTHER" id="PTHR38926:SF5">
    <property type="entry name" value="F-BOX AND LEUCINE-RICH REPEAT PROTEIN 6"/>
    <property type="match status" value="1"/>
</dbReference>
<dbReference type="InterPro" id="IPR001810">
    <property type="entry name" value="F-box_dom"/>
</dbReference>
<keyword evidence="1" id="KW-0175">Coiled coil</keyword>
<reference evidence="3 4" key="1">
    <citation type="journal article" date="2014" name="PLoS Genet.">
        <title>Analysis of the Phlebiopsis gigantea genome, transcriptome and secretome provides insight into its pioneer colonization strategies of wood.</title>
        <authorList>
            <person name="Hori C."/>
            <person name="Ishida T."/>
            <person name="Igarashi K."/>
            <person name="Samejima M."/>
            <person name="Suzuki H."/>
            <person name="Master E."/>
            <person name="Ferreira P."/>
            <person name="Ruiz-Duenas F.J."/>
            <person name="Held B."/>
            <person name="Canessa P."/>
            <person name="Larrondo L.F."/>
            <person name="Schmoll M."/>
            <person name="Druzhinina I.S."/>
            <person name="Kubicek C.P."/>
            <person name="Gaskell J.A."/>
            <person name="Kersten P."/>
            <person name="St John F."/>
            <person name="Glasner J."/>
            <person name="Sabat G."/>
            <person name="Splinter BonDurant S."/>
            <person name="Syed K."/>
            <person name="Yadav J."/>
            <person name="Mgbeahuruike A.C."/>
            <person name="Kovalchuk A."/>
            <person name="Asiegbu F.O."/>
            <person name="Lackner G."/>
            <person name="Hoffmeister D."/>
            <person name="Rencoret J."/>
            <person name="Gutierrez A."/>
            <person name="Sun H."/>
            <person name="Lindquist E."/>
            <person name="Barry K."/>
            <person name="Riley R."/>
            <person name="Grigoriev I.V."/>
            <person name="Henrissat B."/>
            <person name="Kues U."/>
            <person name="Berka R.M."/>
            <person name="Martinez A.T."/>
            <person name="Covert S.F."/>
            <person name="Blanchette R.A."/>
            <person name="Cullen D."/>
        </authorList>
    </citation>
    <scope>NUCLEOTIDE SEQUENCE [LARGE SCALE GENOMIC DNA]</scope>
    <source>
        <strain evidence="3 4">11061_1 CR5-6</strain>
    </source>
</reference>
<keyword evidence="4" id="KW-1185">Reference proteome</keyword>
<feature type="coiled-coil region" evidence="1">
    <location>
        <begin position="18"/>
        <end position="45"/>
    </location>
</feature>
<evidence type="ECO:0000259" key="2">
    <source>
        <dbReference type="Pfam" id="PF12937"/>
    </source>
</evidence>
<organism evidence="3 4">
    <name type="scientific">Phlebiopsis gigantea (strain 11061_1 CR5-6)</name>
    <name type="common">White-rot fungus</name>
    <name type="synonym">Peniophora gigantea</name>
    <dbReference type="NCBI Taxonomy" id="745531"/>
    <lineage>
        <taxon>Eukaryota</taxon>
        <taxon>Fungi</taxon>
        <taxon>Dikarya</taxon>
        <taxon>Basidiomycota</taxon>
        <taxon>Agaricomycotina</taxon>
        <taxon>Agaricomycetes</taxon>
        <taxon>Polyporales</taxon>
        <taxon>Phanerochaetaceae</taxon>
        <taxon>Phlebiopsis</taxon>
    </lineage>
</organism>
<dbReference type="InterPro" id="IPR006553">
    <property type="entry name" value="Leu-rich_rpt_Cys-con_subtyp"/>
</dbReference>
<name>A0A0C3NWU4_PHLG1</name>
<proteinExistence type="predicted"/>
<dbReference type="Proteomes" id="UP000053257">
    <property type="component" value="Unassembled WGS sequence"/>
</dbReference>
<dbReference type="Pfam" id="PF12937">
    <property type="entry name" value="F-box-like"/>
    <property type="match status" value="1"/>
</dbReference>
<evidence type="ECO:0000313" key="4">
    <source>
        <dbReference type="Proteomes" id="UP000053257"/>
    </source>
</evidence>
<accession>A0A0C3NWU4</accession>
<dbReference type="PANTHER" id="PTHR38926">
    <property type="entry name" value="F-BOX DOMAIN CONTAINING PROTEIN, EXPRESSED"/>
    <property type="match status" value="1"/>
</dbReference>
<protein>
    <recommendedName>
        <fullName evidence="2">F-box domain-containing protein</fullName>
    </recommendedName>
</protein>
<evidence type="ECO:0000313" key="3">
    <source>
        <dbReference type="EMBL" id="KIP09874.1"/>
    </source>
</evidence>
<gene>
    <name evidence="3" type="ORF">PHLGIDRAFT_296322</name>
</gene>
<dbReference type="SUPFAM" id="SSF81383">
    <property type="entry name" value="F-box domain"/>
    <property type="match status" value="1"/>
</dbReference>
<dbReference type="SUPFAM" id="SSF52047">
    <property type="entry name" value="RNI-like"/>
    <property type="match status" value="1"/>
</dbReference>
<dbReference type="SMART" id="SM00367">
    <property type="entry name" value="LRR_CC"/>
    <property type="match status" value="2"/>
</dbReference>
<evidence type="ECO:0000256" key="1">
    <source>
        <dbReference type="SAM" id="Coils"/>
    </source>
</evidence>
<dbReference type="STRING" id="745531.A0A0C3NWU4"/>
<dbReference type="HOGENOM" id="CLU_525909_0_0_1"/>
<dbReference type="OrthoDB" id="3063971at2759"/>
<dbReference type="EMBL" id="KN840461">
    <property type="protein sequence ID" value="KIP09874.1"/>
    <property type="molecule type" value="Genomic_DNA"/>
</dbReference>
<sequence length="533" mass="60602">MFIDEPSLFRRDPTYDEVVAANAEIARQENTIAVLDNKIQSYMSEIGRLRATQRTHHEVIRRCKGVITLARRIPQELLAKIFEHCVADGWTRAPIVVSHVCSAWRKAATTPRVWSHIYLDADSTNALERLRFWLQRASHAPLLVDIVGLGHTLPTQLVNSISLLSHHATQVESLRIALDGLVNVSFAISQFMHPMANLRELSVRTTLHQEGDREDGFTLSEVFSQQLAPNLSEVRFSCNVLPHSLRLPPHITTLSITVQESPTNHPLSNLALVELLEGVPEIERLIIQLPLVYEAQLVNEDSERTVDLSCLTSLAIYGPTDLNDLLMHIRARNLRELHLRSLEDVSYRQEHIGPSLLRFLTKSQPSLEVLELHDVDLSPRAFALCFSALPNLRTLRLHESSISDATLKLLAGRDAMCPKLTRLDLRWCSHLTGGALVDLVRYRTAVGDSNDMFVKGDVTVEPISEIGILNCCFVEEREVLQLAKMTTVRLLVREDDFCRSRQCCENTRYRLRLRLRHFSTLSLEERKQYHLIV</sequence>